<evidence type="ECO:0000256" key="9">
    <source>
        <dbReference type="ARBA" id="ARBA00030138"/>
    </source>
</evidence>
<dbReference type="GO" id="GO:0008652">
    <property type="term" value="P:amino acid biosynthetic process"/>
    <property type="evidence" value="ECO:0007669"/>
    <property type="project" value="UniProtKB-ARBA"/>
</dbReference>
<organism evidence="13 14">
    <name type="scientific">Liquorilactobacillus mali KCTC 3596 = DSM 20444</name>
    <dbReference type="NCBI Taxonomy" id="1046596"/>
    <lineage>
        <taxon>Bacteria</taxon>
        <taxon>Bacillati</taxon>
        <taxon>Bacillota</taxon>
        <taxon>Bacilli</taxon>
        <taxon>Lactobacillales</taxon>
        <taxon>Lactobacillaceae</taxon>
        <taxon>Liquorilactobacillus</taxon>
    </lineage>
</organism>
<dbReference type="RefSeq" id="WP_010077779.1">
    <property type="nucleotide sequence ID" value="NZ_AYYH01000010.1"/>
</dbReference>
<dbReference type="EMBL" id="AYYH01000010">
    <property type="protein sequence ID" value="KRN10402.1"/>
    <property type="molecule type" value="Genomic_DNA"/>
</dbReference>
<dbReference type="GO" id="GO:0046416">
    <property type="term" value="P:D-amino acid metabolic process"/>
    <property type="evidence" value="ECO:0007669"/>
    <property type="project" value="InterPro"/>
</dbReference>
<comment type="catalytic activity">
    <reaction evidence="12">
        <text>D-alanine + 2-oxoglutarate = D-glutamate + pyruvate</text>
        <dbReference type="Rhea" id="RHEA:15869"/>
        <dbReference type="ChEBI" id="CHEBI:15361"/>
        <dbReference type="ChEBI" id="CHEBI:16810"/>
        <dbReference type="ChEBI" id="CHEBI:29986"/>
        <dbReference type="ChEBI" id="CHEBI:57416"/>
        <dbReference type="EC" id="2.6.1.21"/>
    </reaction>
</comment>
<dbReference type="NCBIfam" id="TIGR01121">
    <property type="entry name" value="D_amino_aminoT"/>
    <property type="match status" value="1"/>
</dbReference>
<dbReference type="OrthoDB" id="9805628at2"/>
<dbReference type="GO" id="GO:0046394">
    <property type="term" value="P:carboxylic acid biosynthetic process"/>
    <property type="evidence" value="ECO:0007669"/>
    <property type="project" value="UniProtKB-ARBA"/>
</dbReference>
<proteinExistence type="inferred from homology"/>
<keyword evidence="7 13" id="KW-0808">Transferase</keyword>
<dbReference type="InterPro" id="IPR005784">
    <property type="entry name" value="D_amino_transT"/>
</dbReference>
<evidence type="ECO:0000313" key="14">
    <source>
        <dbReference type="Proteomes" id="UP000050898"/>
    </source>
</evidence>
<dbReference type="EC" id="2.6.1.21" evidence="4"/>
<dbReference type="Proteomes" id="UP000050898">
    <property type="component" value="Unassembled WGS sequence"/>
</dbReference>
<dbReference type="Gene3D" id="3.20.10.10">
    <property type="entry name" value="D-amino Acid Aminotransferase, subunit A, domain 2"/>
    <property type="match status" value="1"/>
</dbReference>
<reference evidence="13 14" key="1">
    <citation type="journal article" date="2015" name="Genome Announc.">
        <title>Expanding the biotechnology potential of lactobacilli through comparative genomics of 213 strains and associated genera.</title>
        <authorList>
            <person name="Sun Z."/>
            <person name="Harris H.M."/>
            <person name="McCann A."/>
            <person name="Guo C."/>
            <person name="Argimon S."/>
            <person name="Zhang W."/>
            <person name="Yang X."/>
            <person name="Jeffery I.B."/>
            <person name="Cooney J.C."/>
            <person name="Kagawa T.F."/>
            <person name="Liu W."/>
            <person name="Song Y."/>
            <person name="Salvetti E."/>
            <person name="Wrobel A."/>
            <person name="Rasinkangas P."/>
            <person name="Parkhill J."/>
            <person name="Rea M.C."/>
            <person name="O'Sullivan O."/>
            <person name="Ritari J."/>
            <person name="Douillard F.P."/>
            <person name="Paul Ross R."/>
            <person name="Yang R."/>
            <person name="Briner A.E."/>
            <person name="Felis G.E."/>
            <person name="de Vos W.M."/>
            <person name="Barrangou R."/>
            <person name="Klaenhammer T.R."/>
            <person name="Caufield P.W."/>
            <person name="Cui Y."/>
            <person name="Zhang H."/>
            <person name="O'Toole P.W."/>
        </authorList>
    </citation>
    <scope>NUCLEOTIDE SEQUENCE [LARGE SCALE GENOMIC DNA]</scope>
    <source>
        <strain evidence="13 14">DSM 20444</strain>
    </source>
</reference>
<gene>
    <name evidence="13" type="ORF">FD00_GL000167</name>
</gene>
<evidence type="ECO:0000256" key="4">
    <source>
        <dbReference type="ARBA" id="ARBA00012874"/>
    </source>
</evidence>
<dbReference type="GeneID" id="98316268"/>
<dbReference type="InterPro" id="IPR043131">
    <property type="entry name" value="BCAT-like_N"/>
</dbReference>
<sequence length="279" mass="31701">MHVLWKDKIVERDTVKIDIEDRAYQYGDGLYEAMRVYNSKMYMFDEHFDRLDRCAKEIRLDLPFTRAELKANLEKLIAVESIKEGEVYLQVSRGVKSPRDHHLPLPGTVEPVLTANVITIERDVEAQEKGHTSCIVQDQRWLHCNIKSLSLLGNVLSLNEAVEKGYDDALLVRDGYFTEASASNLWFVIDGKLRTHEDGNLVLPGITKIKLREIAKSLGLEVVEKAVPVTMLDQVEECFASNSVHEVMPIVEIDGKPVRDGKRGPITKLLQDKYIEATL</sequence>
<dbReference type="InterPro" id="IPR036038">
    <property type="entry name" value="Aminotransferase-like"/>
</dbReference>
<comment type="cofactor">
    <cofactor evidence="1">
        <name>pyridoxal 5'-phosphate</name>
        <dbReference type="ChEBI" id="CHEBI:597326"/>
    </cofactor>
</comment>
<name>A0A0R2E1X3_9LACO</name>
<comment type="caution">
    <text evidence="13">The sequence shown here is derived from an EMBL/GenBank/DDBJ whole genome shotgun (WGS) entry which is preliminary data.</text>
</comment>
<protein>
    <recommendedName>
        <fullName evidence="5">D-alanine aminotransferase</fullName>
        <ecNumber evidence="4">2.6.1.21</ecNumber>
    </recommendedName>
    <alternativeName>
        <fullName evidence="11">D-amino acid aminotransferase</fullName>
    </alternativeName>
    <alternativeName>
        <fullName evidence="9">D-amino acid transaminase</fullName>
    </alternativeName>
    <alternativeName>
        <fullName evidence="10">D-aspartate aminotransferase</fullName>
    </alternativeName>
</protein>
<keyword evidence="8" id="KW-0663">Pyridoxal phosphate</keyword>
<dbReference type="Pfam" id="PF01063">
    <property type="entry name" value="Aminotran_4"/>
    <property type="match status" value="1"/>
</dbReference>
<dbReference type="GO" id="GO:0005829">
    <property type="term" value="C:cytosol"/>
    <property type="evidence" value="ECO:0007669"/>
    <property type="project" value="TreeGrafter"/>
</dbReference>
<evidence type="ECO:0000256" key="8">
    <source>
        <dbReference type="ARBA" id="ARBA00022898"/>
    </source>
</evidence>
<evidence type="ECO:0000256" key="3">
    <source>
        <dbReference type="ARBA" id="ARBA00011738"/>
    </source>
</evidence>
<accession>A0A0R2E1X3</accession>
<evidence type="ECO:0000256" key="1">
    <source>
        <dbReference type="ARBA" id="ARBA00001933"/>
    </source>
</evidence>
<dbReference type="GO" id="GO:0047810">
    <property type="term" value="F:D-alanine-2-oxoglutarate aminotransferase activity"/>
    <property type="evidence" value="ECO:0007669"/>
    <property type="project" value="UniProtKB-EC"/>
</dbReference>
<dbReference type="Gene3D" id="3.30.470.10">
    <property type="match status" value="1"/>
</dbReference>
<comment type="subunit">
    <text evidence="3">Homodimer.</text>
</comment>
<evidence type="ECO:0000256" key="2">
    <source>
        <dbReference type="ARBA" id="ARBA00009320"/>
    </source>
</evidence>
<dbReference type="InterPro" id="IPR050571">
    <property type="entry name" value="Class-IV_PLP-Dep_Aminotrnsfr"/>
</dbReference>
<dbReference type="SUPFAM" id="SSF56752">
    <property type="entry name" value="D-aminoacid aminotransferase-like PLP-dependent enzymes"/>
    <property type="match status" value="1"/>
</dbReference>
<evidence type="ECO:0000256" key="5">
    <source>
        <dbReference type="ARBA" id="ARBA00021779"/>
    </source>
</evidence>
<dbReference type="GO" id="GO:0030170">
    <property type="term" value="F:pyridoxal phosphate binding"/>
    <property type="evidence" value="ECO:0007669"/>
    <property type="project" value="InterPro"/>
</dbReference>
<dbReference type="InterPro" id="IPR043132">
    <property type="entry name" value="BCAT-like_C"/>
</dbReference>
<keyword evidence="14" id="KW-1185">Reference proteome</keyword>
<dbReference type="AlphaFoldDB" id="A0A0R2E1X3"/>
<dbReference type="FunFam" id="3.20.10.10:FF:000002">
    <property type="entry name" value="D-alanine aminotransferase"/>
    <property type="match status" value="1"/>
</dbReference>
<dbReference type="PANTHER" id="PTHR42743">
    <property type="entry name" value="AMINO-ACID AMINOTRANSFERASE"/>
    <property type="match status" value="1"/>
</dbReference>
<dbReference type="PANTHER" id="PTHR42743:SF10">
    <property type="entry name" value="D-ALANINE AMINOTRANSFERASE"/>
    <property type="match status" value="1"/>
</dbReference>
<evidence type="ECO:0000256" key="11">
    <source>
        <dbReference type="ARBA" id="ARBA00033391"/>
    </source>
</evidence>
<evidence type="ECO:0000256" key="10">
    <source>
        <dbReference type="ARBA" id="ARBA00033316"/>
    </source>
</evidence>
<dbReference type="InterPro" id="IPR001544">
    <property type="entry name" value="Aminotrans_IV"/>
</dbReference>
<evidence type="ECO:0000256" key="7">
    <source>
        <dbReference type="ARBA" id="ARBA00022679"/>
    </source>
</evidence>
<evidence type="ECO:0000256" key="12">
    <source>
        <dbReference type="ARBA" id="ARBA00047911"/>
    </source>
</evidence>
<dbReference type="PATRIC" id="fig|1046596.6.peg.170"/>
<comment type="similarity">
    <text evidence="2">Belongs to the class-IV pyridoxal-phosphate-dependent aminotransferase family.</text>
</comment>
<evidence type="ECO:0000256" key="6">
    <source>
        <dbReference type="ARBA" id="ARBA00022576"/>
    </source>
</evidence>
<keyword evidence="6 13" id="KW-0032">Aminotransferase</keyword>
<evidence type="ECO:0000313" key="13">
    <source>
        <dbReference type="EMBL" id="KRN10402.1"/>
    </source>
</evidence>